<keyword evidence="3" id="KW-0547">Nucleotide-binding</keyword>
<accession>A0A7S3CF74</accession>
<evidence type="ECO:0000256" key="4">
    <source>
        <dbReference type="ARBA" id="ARBA00023134"/>
    </source>
</evidence>
<comment type="subcellular location">
    <subcellularLocation>
        <location evidence="1">Membrane</location>
        <topology evidence="1">Peripheral membrane protein</topology>
    </subcellularLocation>
</comment>
<sequence length="369" mass="39813">MNGQQGSCCRRAGPRGSTRRRVHGRSGVSPRPRRSVRVPAGLSFKKFGRILEEKAKADWNRVFQGTEKTRERLGVVDELLAYWNLDDSEDTLEELEDALIASDFGPGAALALVEGLREKIRLGEIKDQGSLKQELKKSMVGILESAAVNSGSGELAVSDSGLSIILVVGVNGGGKTTTVGKLSSRFAKEGYTVTLAAGDTFRAAAKEQLEVWAERTGARVAEYPEDMEKPDPVKVLAHAAELGLRDERDSDILICDTSGRIHNNFKLMDEIERCKKVLSDAKQGAPSETLLVLDSTTGLNMLNQAREFNDYIGITGLVLTKLDGTARGGAVVGVVQELGIPIKFIGVGEKVEDLQPFDAEAFVDGILST</sequence>
<dbReference type="EMBL" id="HBHZ01008078">
    <property type="protein sequence ID" value="CAE0193168.1"/>
    <property type="molecule type" value="Transcribed_RNA"/>
</dbReference>
<dbReference type="NCBIfam" id="TIGR00064">
    <property type="entry name" value="ftsY"/>
    <property type="match status" value="1"/>
</dbReference>
<evidence type="ECO:0000256" key="7">
    <source>
        <dbReference type="SAM" id="MobiDB-lite"/>
    </source>
</evidence>
<dbReference type="FunFam" id="3.40.50.300:FF:000053">
    <property type="entry name" value="Signal recognition particle receptor FtsY"/>
    <property type="match status" value="1"/>
</dbReference>
<dbReference type="GO" id="GO:0005047">
    <property type="term" value="F:signal recognition particle binding"/>
    <property type="evidence" value="ECO:0007669"/>
    <property type="project" value="TreeGrafter"/>
</dbReference>
<keyword evidence="5" id="KW-0472">Membrane</keyword>
<organism evidence="9">
    <name type="scientific">Chloropicon roscoffensis</name>
    <dbReference type="NCBI Taxonomy" id="1461544"/>
    <lineage>
        <taxon>Eukaryota</taxon>
        <taxon>Viridiplantae</taxon>
        <taxon>Chlorophyta</taxon>
        <taxon>Chloropicophyceae</taxon>
        <taxon>Chloropicales</taxon>
        <taxon>Chloropicaceae</taxon>
        <taxon>Chloropicon</taxon>
    </lineage>
</organism>
<dbReference type="Pfam" id="PF02881">
    <property type="entry name" value="SRP54_N"/>
    <property type="match status" value="1"/>
</dbReference>
<keyword evidence="11" id="KW-1185">Reference proteome</keyword>
<feature type="domain" description="SRP54-type proteins GTP-binding" evidence="8">
    <location>
        <begin position="341"/>
        <end position="354"/>
    </location>
</feature>
<comment type="similarity">
    <text evidence="2">Belongs to the GTP-binding SRP family.</text>
</comment>
<dbReference type="PANTHER" id="PTHR43134:SF7">
    <property type="entry name" value="CELL DIVISION PROTEIN FTSY HOMOLOG, CHLOROPLASTIC"/>
    <property type="match status" value="1"/>
</dbReference>
<evidence type="ECO:0000313" key="11">
    <source>
        <dbReference type="Proteomes" id="UP001472866"/>
    </source>
</evidence>
<dbReference type="GO" id="GO:0003924">
    <property type="term" value="F:GTPase activity"/>
    <property type="evidence" value="ECO:0007669"/>
    <property type="project" value="TreeGrafter"/>
</dbReference>
<dbReference type="Gene3D" id="1.20.120.140">
    <property type="entry name" value="Signal recognition particle SRP54, nucleotide-binding domain"/>
    <property type="match status" value="1"/>
</dbReference>
<evidence type="ECO:0000256" key="1">
    <source>
        <dbReference type="ARBA" id="ARBA00004170"/>
    </source>
</evidence>
<dbReference type="SUPFAM" id="SSF47364">
    <property type="entry name" value="Domain of the SRP/SRP receptor G-proteins"/>
    <property type="match status" value="1"/>
</dbReference>
<protein>
    <submittedName>
        <fullName evidence="10">Cell division transporter substrate-binding protein FtsY</fullName>
    </submittedName>
</protein>
<dbReference type="InterPro" id="IPR042101">
    <property type="entry name" value="SRP54_N_sf"/>
</dbReference>
<evidence type="ECO:0000313" key="9">
    <source>
        <dbReference type="EMBL" id="CAE0193168.1"/>
    </source>
</evidence>
<evidence type="ECO:0000256" key="6">
    <source>
        <dbReference type="ARBA" id="ARBA00023170"/>
    </source>
</evidence>
<keyword evidence="10" id="KW-0131">Cell cycle</keyword>
<reference evidence="10 11" key="2">
    <citation type="submission" date="2024-03" db="EMBL/GenBank/DDBJ databases">
        <title>Complete genome sequence of the green alga Chloropicon roscoffensis RCC1871.</title>
        <authorList>
            <person name="Lemieux C."/>
            <person name="Pombert J.-F."/>
            <person name="Otis C."/>
            <person name="Turmel M."/>
        </authorList>
    </citation>
    <scope>NUCLEOTIDE SEQUENCE [LARGE SCALE GENOMIC DNA]</scope>
    <source>
        <strain evidence="10 11">RCC1871</strain>
    </source>
</reference>
<dbReference type="GO" id="GO:0005525">
    <property type="term" value="F:GTP binding"/>
    <property type="evidence" value="ECO:0007669"/>
    <property type="project" value="UniProtKB-KW"/>
</dbReference>
<dbReference type="SMART" id="SM00963">
    <property type="entry name" value="SRP54_N"/>
    <property type="match status" value="1"/>
</dbReference>
<dbReference type="Pfam" id="PF00448">
    <property type="entry name" value="SRP54"/>
    <property type="match status" value="1"/>
</dbReference>
<dbReference type="InterPro" id="IPR027417">
    <property type="entry name" value="P-loop_NTPase"/>
</dbReference>
<dbReference type="SMART" id="SM00962">
    <property type="entry name" value="SRP54"/>
    <property type="match status" value="1"/>
</dbReference>
<dbReference type="InterPro" id="IPR004390">
    <property type="entry name" value="SR_rcpt_FtsY"/>
</dbReference>
<dbReference type="SUPFAM" id="SSF52540">
    <property type="entry name" value="P-loop containing nucleoside triphosphate hydrolases"/>
    <property type="match status" value="1"/>
</dbReference>
<dbReference type="Proteomes" id="UP001472866">
    <property type="component" value="Chromosome 02"/>
</dbReference>
<evidence type="ECO:0000256" key="5">
    <source>
        <dbReference type="ARBA" id="ARBA00023136"/>
    </source>
</evidence>
<dbReference type="AlphaFoldDB" id="A0A7S3CF74"/>
<keyword evidence="10" id="KW-0132">Cell division</keyword>
<dbReference type="InterPro" id="IPR000897">
    <property type="entry name" value="SRP54_GTPase_dom"/>
</dbReference>
<evidence type="ECO:0000313" key="10">
    <source>
        <dbReference type="EMBL" id="WZN60130.1"/>
    </source>
</evidence>
<dbReference type="GO" id="GO:0051301">
    <property type="term" value="P:cell division"/>
    <property type="evidence" value="ECO:0007669"/>
    <property type="project" value="UniProtKB-KW"/>
</dbReference>
<dbReference type="GO" id="GO:0005737">
    <property type="term" value="C:cytoplasm"/>
    <property type="evidence" value="ECO:0007669"/>
    <property type="project" value="UniProtKB-ARBA"/>
</dbReference>
<dbReference type="InterPro" id="IPR036225">
    <property type="entry name" value="SRP/SRP_N"/>
</dbReference>
<dbReference type="PROSITE" id="PS00300">
    <property type="entry name" value="SRP54"/>
    <property type="match status" value="1"/>
</dbReference>
<keyword evidence="6" id="KW-0675">Receptor</keyword>
<feature type="region of interest" description="Disordered" evidence="7">
    <location>
        <begin position="1"/>
        <end position="35"/>
    </location>
</feature>
<dbReference type="GO" id="GO:0016020">
    <property type="term" value="C:membrane"/>
    <property type="evidence" value="ECO:0007669"/>
    <property type="project" value="UniProtKB-SubCell"/>
</dbReference>
<keyword evidence="4" id="KW-0342">GTP-binding</keyword>
<evidence type="ECO:0000256" key="3">
    <source>
        <dbReference type="ARBA" id="ARBA00022741"/>
    </source>
</evidence>
<dbReference type="PANTHER" id="PTHR43134">
    <property type="entry name" value="SIGNAL RECOGNITION PARTICLE RECEPTOR SUBUNIT ALPHA"/>
    <property type="match status" value="1"/>
</dbReference>
<dbReference type="InterPro" id="IPR013822">
    <property type="entry name" value="Signal_recog_particl_SRP54_hlx"/>
</dbReference>
<name>A0A7S3CF74_9CHLO</name>
<dbReference type="EMBL" id="CP151502">
    <property type="protein sequence ID" value="WZN60130.1"/>
    <property type="molecule type" value="Genomic_DNA"/>
</dbReference>
<evidence type="ECO:0000256" key="2">
    <source>
        <dbReference type="ARBA" id="ARBA00008531"/>
    </source>
</evidence>
<proteinExistence type="inferred from homology"/>
<reference evidence="9" key="1">
    <citation type="submission" date="2021-01" db="EMBL/GenBank/DDBJ databases">
        <authorList>
            <person name="Corre E."/>
            <person name="Pelletier E."/>
            <person name="Niang G."/>
            <person name="Scheremetjew M."/>
            <person name="Finn R."/>
            <person name="Kale V."/>
            <person name="Holt S."/>
            <person name="Cochrane G."/>
            <person name="Meng A."/>
            <person name="Brown T."/>
            <person name="Cohen L."/>
        </authorList>
    </citation>
    <scope>NUCLEOTIDE SEQUENCE</scope>
    <source>
        <strain evidence="9">RCC1871</strain>
    </source>
</reference>
<dbReference type="GO" id="GO:0006614">
    <property type="term" value="P:SRP-dependent cotranslational protein targeting to membrane"/>
    <property type="evidence" value="ECO:0007669"/>
    <property type="project" value="InterPro"/>
</dbReference>
<gene>
    <name evidence="9" type="ORF">CROS1456_LOCUS6258</name>
    <name evidence="10" type="ORF">HKI87_02g16580</name>
</gene>
<evidence type="ECO:0000259" key="8">
    <source>
        <dbReference type="PROSITE" id="PS00300"/>
    </source>
</evidence>
<dbReference type="Gene3D" id="3.40.50.300">
    <property type="entry name" value="P-loop containing nucleotide triphosphate hydrolases"/>
    <property type="match status" value="1"/>
</dbReference>